<protein>
    <submittedName>
        <fullName evidence="2">YeeE/YedE family protein</fullName>
    </submittedName>
</protein>
<feature type="transmembrane region" description="Helical" evidence="1">
    <location>
        <begin position="44"/>
        <end position="64"/>
    </location>
</feature>
<organism evidence="2 3">
    <name type="scientific">Rhodocytophaga rosea</name>
    <dbReference type="NCBI Taxonomy" id="2704465"/>
    <lineage>
        <taxon>Bacteria</taxon>
        <taxon>Pseudomonadati</taxon>
        <taxon>Bacteroidota</taxon>
        <taxon>Cytophagia</taxon>
        <taxon>Cytophagales</taxon>
        <taxon>Rhodocytophagaceae</taxon>
        <taxon>Rhodocytophaga</taxon>
    </lineage>
</organism>
<evidence type="ECO:0000313" key="3">
    <source>
        <dbReference type="Proteomes" id="UP000480178"/>
    </source>
</evidence>
<dbReference type="KEGG" id="rhoz:GXP67_33995"/>
<keyword evidence="1" id="KW-1133">Transmembrane helix</keyword>
<feature type="transmembrane region" description="Helical" evidence="1">
    <location>
        <begin position="76"/>
        <end position="95"/>
    </location>
</feature>
<dbReference type="Pfam" id="PF04143">
    <property type="entry name" value="Sulf_transp"/>
    <property type="match status" value="1"/>
</dbReference>
<feature type="transmembrane region" description="Helical" evidence="1">
    <location>
        <begin position="120"/>
        <end position="142"/>
    </location>
</feature>
<sequence length="174" mass="19830">METSTNFQQTEFQETNTDFEVRSLDTMCINESQLVHPWWYNFKYLFVGILFGIILVKSELVSWFRMQEMFRFQTFHMYGTLGSAVAVGMLSVWLIKKFRIKTIYGEEIEIHPKKFNKGHIYGGLLFGFGWAMAGACPGPLFALIGTGATVIIVALLSAIAGTWVYGLLRDKLPH</sequence>
<evidence type="ECO:0000256" key="1">
    <source>
        <dbReference type="SAM" id="Phobius"/>
    </source>
</evidence>
<proteinExistence type="predicted"/>
<keyword evidence="3" id="KW-1185">Reference proteome</keyword>
<reference evidence="2 3" key="1">
    <citation type="submission" date="2020-01" db="EMBL/GenBank/DDBJ databases">
        <authorList>
            <person name="Kim M.K."/>
        </authorList>
    </citation>
    <scope>NUCLEOTIDE SEQUENCE [LARGE SCALE GENOMIC DNA]</scope>
    <source>
        <strain evidence="2 3">172606-1</strain>
    </source>
</reference>
<keyword evidence="1" id="KW-0472">Membrane</keyword>
<name>A0A6C0GT29_9BACT</name>
<dbReference type="EMBL" id="CP048222">
    <property type="protein sequence ID" value="QHT71315.1"/>
    <property type="molecule type" value="Genomic_DNA"/>
</dbReference>
<keyword evidence="1" id="KW-0812">Transmembrane</keyword>
<accession>A0A6C0GT29</accession>
<dbReference type="InterPro" id="IPR007272">
    <property type="entry name" value="Sulf_transp_TsuA/YedE"/>
</dbReference>
<gene>
    <name evidence="2" type="ORF">GXP67_33995</name>
</gene>
<dbReference type="AlphaFoldDB" id="A0A6C0GT29"/>
<feature type="transmembrane region" description="Helical" evidence="1">
    <location>
        <begin position="148"/>
        <end position="168"/>
    </location>
</feature>
<dbReference type="Proteomes" id="UP000480178">
    <property type="component" value="Chromosome"/>
</dbReference>
<evidence type="ECO:0000313" key="2">
    <source>
        <dbReference type="EMBL" id="QHT71315.1"/>
    </source>
</evidence>